<dbReference type="Pfam" id="PF02195">
    <property type="entry name" value="ParB_N"/>
    <property type="match status" value="1"/>
</dbReference>
<dbReference type="Gene3D" id="3.90.1530.10">
    <property type="entry name" value="Conserved hypothetical protein from pyrococcus furiosus pfu- 392566-001, ParB domain"/>
    <property type="match status" value="1"/>
</dbReference>
<feature type="domain" description="ParB-like N-terminal" evidence="2">
    <location>
        <begin position="60"/>
        <end position="150"/>
    </location>
</feature>
<dbReference type="PANTHER" id="PTHR33375">
    <property type="entry name" value="CHROMOSOME-PARTITIONING PROTEIN PARB-RELATED"/>
    <property type="match status" value="1"/>
</dbReference>
<dbReference type="InterPro" id="IPR036086">
    <property type="entry name" value="ParB/Sulfiredoxin_sf"/>
</dbReference>
<dbReference type="InterPro" id="IPR050336">
    <property type="entry name" value="Chromosome_partition/occlusion"/>
</dbReference>
<evidence type="ECO:0000313" key="3">
    <source>
        <dbReference type="EMBL" id="TWH75837.1"/>
    </source>
</evidence>
<dbReference type="CDD" id="cd16393">
    <property type="entry name" value="SPO0J_N"/>
    <property type="match status" value="1"/>
</dbReference>
<evidence type="ECO:0000256" key="1">
    <source>
        <dbReference type="ARBA" id="ARBA00006295"/>
    </source>
</evidence>
<dbReference type="RefSeq" id="WP_144571069.1">
    <property type="nucleotide sequence ID" value="NZ_VLKG01000004.1"/>
</dbReference>
<comment type="caution">
    <text evidence="3">The sequence shown here is derived from an EMBL/GenBank/DDBJ whole genome shotgun (WGS) entry which is preliminary data.</text>
</comment>
<name>A0A562IXZ7_9GAMM</name>
<dbReference type="AlphaFoldDB" id="A0A562IXZ7"/>
<organism evidence="3 4">
    <name type="scientific">Azomonas agilis</name>
    <dbReference type="NCBI Taxonomy" id="116849"/>
    <lineage>
        <taxon>Bacteria</taxon>
        <taxon>Pseudomonadati</taxon>
        <taxon>Pseudomonadota</taxon>
        <taxon>Gammaproteobacteria</taxon>
        <taxon>Pseudomonadales</taxon>
        <taxon>Pseudomonadaceae</taxon>
        <taxon>Azomonas</taxon>
    </lineage>
</organism>
<evidence type="ECO:0000313" key="4">
    <source>
        <dbReference type="Proteomes" id="UP000319627"/>
    </source>
</evidence>
<dbReference type="PANTHER" id="PTHR33375:SF1">
    <property type="entry name" value="CHROMOSOME-PARTITIONING PROTEIN PARB-RELATED"/>
    <property type="match status" value="1"/>
</dbReference>
<reference evidence="3 4" key="1">
    <citation type="submission" date="2019-07" db="EMBL/GenBank/DDBJ databases">
        <title>Genomic Encyclopedia of Type Strains, Phase I: the one thousand microbial genomes (KMG-I) project.</title>
        <authorList>
            <person name="Kyrpides N."/>
        </authorList>
    </citation>
    <scope>NUCLEOTIDE SEQUENCE [LARGE SCALE GENOMIC DNA]</scope>
    <source>
        <strain evidence="3 4">DSM 375</strain>
    </source>
</reference>
<dbReference type="SUPFAM" id="SSF110849">
    <property type="entry name" value="ParB/Sulfiredoxin"/>
    <property type="match status" value="1"/>
</dbReference>
<protein>
    <submittedName>
        <fullName evidence="3">ParB family protein</fullName>
    </submittedName>
</protein>
<proteinExistence type="inferred from homology"/>
<dbReference type="EMBL" id="VLKG01000004">
    <property type="protein sequence ID" value="TWH75837.1"/>
    <property type="molecule type" value="Genomic_DNA"/>
</dbReference>
<keyword evidence="4" id="KW-1185">Reference proteome</keyword>
<dbReference type="Proteomes" id="UP000319627">
    <property type="component" value="Unassembled WGS sequence"/>
</dbReference>
<gene>
    <name evidence="3" type="ORF">LX59_01347</name>
</gene>
<dbReference type="OrthoDB" id="8702972at2"/>
<dbReference type="SUPFAM" id="SSF109709">
    <property type="entry name" value="KorB DNA-binding domain-like"/>
    <property type="match status" value="1"/>
</dbReference>
<dbReference type="GO" id="GO:0005694">
    <property type="term" value="C:chromosome"/>
    <property type="evidence" value="ECO:0007669"/>
    <property type="project" value="TreeGrafter"/>
</dbReference>
<dbReference type="InterPro" id="IPR004437">
    <property type="entry name" value="ParB/RepB/Spo0J"/>
</dbReference>
<dbReference type="SMART" id="SM00470">
    <property type="entry name" value="ParB"/>
    <property type="match status" value="1"/>
</dbReference>
<accession>A0A562IXZ7</accession>
<dbReference type="InterPro" id="IPR003115">
    <property type="entry name" value="ParB_N"/>
</dbReference>
<dbReference type="GO" id="GO:0007059">
    <property type="term" value="P:chromosome segregation"/>
    <property type="evidence" value="ECO:0007669"/>
    <property type="project" value="TreeGrafter"/>
</dbReference>
<evidence type="ECO:0000259" key="2">
    <source>
        <dbReference type="SMART" id="SM00470"/>
    </source>
</evidence>
<comment type="similarity">
    <text evidence="1">Belongs to the ParB family.</text>
</comment>
<dbReference type="NCBIfam" id="TIGR00180">
    <property type="entry name" value="parB_part"/>
    <property type="match status" value="1"/>
</dbReference>
<sequence>MKSEDYPGRKKTAGMMGLRAPAVAPKITEPVSRAQMLAMTQDNDSTSEHTDLNNTPMALMELSVDSIKPSPYQPRLTLDEAAIEELANSIQSIGLIKPLLVRPLGNTEYELIGGERRWRAHKLIGIKTIMAYVRPIEDATAKVLALTDNEGQEPLTEYERGRSYADILASGVESSQRALARRLGVNVSIVSRCLLLMDLPESVRQILDKKPGLIGGLKAKEFIEFGKSHSELLTQAVVLMRDQGFTQVQALRWITQKISEQNGSKVSPRTLSKTIKGLGVLKVDGGKLEFRCEKGIDPQLFSQQLANFLETINPDPLKIN</sequence>
<dbReference type="Gene3D" id="1.10.10.2830">
    <property type="match status" value="1"/>
</dbReference>
<dbReference type="GO" id="GO:0003677">
    <property type="term" value="F:DNA binding"/>
    <property type="evidence" value="ECO:0007669"/>
    <property type="project" value="InterPro"/>
</dbReference>